<dbReference type="AlphaFoldDB" id="A0A2S8FAF9"/>
<accession>A0A2S8FAF9</accession>
<proteinExistence type="predicted"/>
<dbReference type="EMBL" id="PUIB01000024">
    <property type="protein sequence ID" value="PQO28914.1"/>
    <property type="molecule type" value="Genomic_DNA"/>
</dbReference>
<protein>
    <submittedName>
        <fullName evidence="1">Uncharacterized protein</fullName>
    </submittedName>
</protein>
<organism evidence="1 2">
    <name type="scientific">Blastopirellula marina</name>
    <dbReference type="NCBI Taxonomy" id="124"/>
    <lineage>
        <taxon>Bacteria</taxon>
        <taxon>Pseudomonadati</taxon>
        <taxon>Planctomycetota</taxon>
        <taxon>Planctomycetia</taxon>
        <taxon>Pirellulales</taxon>
        <taxon>Pirellulaceae</taxon>
        <taxon>Blastopirellula</taxon>
    </lineage>
</organism>
<comment type="caution">
    <text evidence="1">The sequence shown here is derived from an EMBL/GenBank/DDBJ whole genome shotgun (WGS) entry which is preliminary data.</text>
</comment>
<evidence type="ECO:0000313" key="2">
    <source>
        <dbReference type="Proteomes" id="UP000239388"/>
    </source>
</evidence>
<dbReference type="RefSeq" id="WP_105358266.1">
    <property type="nucleotide sequence ID" value="NZ_PUIB01000024.1"/>
</dbReference>
<gene>
    <name evidence="1" type="ORF">C5Y98_24450</name>
</gene>
<sequence length="140" mass="15774">MSDTSKRLSDLEAFVFGSPDQPIEEVISDLRDAGIDTDRAASRIQKMVQEKHQTQLRKLSEVEANETAEYSQFEIEIADMPRDLILASIKKLRNADESADVQELAGESDSAKDLSQLSDEELRGWLSEITKRQQKSDDDS</sequence>
<dbReference type="Proteomes" id="UP000239388">
    <property type="component" value="Unassembled WGS sequence"/>
</dbReference>
<name>A0A2S8FAF9_9BACT</name>
<evidence type="ECO:0000313" key="1">
    <source>
        <dbReference type="EMBL" id="PQO28914.1"/>
    </source>
</evidence>
<reference evidence="1 2" key="1">
    <citation type="submission" date="2018-02" db="EMBL/GenBank/DDBJ databases">
        <title>Comparative genomes isolates from brazilian mangrove.</title>
        <authorList>
            <person name="Araujo J.E."/>
            <person name="Taketani R.G."/>
            <person name="Silva M.C.P."/>
            <person name="Loureco M.V."/>
            <person name="Andreote F.D."/>
        </authorList>
    </citation>
    <scope>NUCLEOTIDE SEQUENCE [LARGE SCALE GENOMIC DNA]</scope>
    <source>
        <strain evidence="1 2">NAP PRIS-MGV</strain>
    </source>
</reference>